<gene>
    <name evidence="1" type="ORF">URODEC1_LOCUS43312</name>
</gene>
<accession>A0ABC8ZE60</accession>
<dbReference type="Proteomes" id="UP001497457">
    <property type="component" value="Chromosome 18b"/>
</dbReference>
<dbReference type="AlphaFoldDB" id="A0ABC8ZE60"/>
<proteinExistence type="predicted"/>
<evidence type="ECO:0000313" key="2">
    <source>
        <dbReference type="Proteomes" id="UP001497457"/>
    </source>
</evidence>
<keyword evidence="2" id="KW-1185">Reference proteome</keyword>
<reference evidence="1 2" key="2">
    <citation type="submission" date="2024-10" db="EMBL/GenBank/DDBJ databases">
        <authorList>
            <person name="Ryan C."/>
        </authorList>
    </citation>
    <scope>NUCLEOTIDE SEQUENCE [LARGE SCALE GENOMIC DNA]</scope>
</reference>
<sequence length="132" mass="14057">MTATRLALARLSRCGCVSSGSSSAAARGGVLEIPHVVRPAAVGSPSLHPATVGNLKSWQRFSTESRKRAGPQKAGSVLHMLGQWSKDCVRNVKTGKSLFVCAMIVNVTSLSFSLTNIWSLKQARDADARGEY</sequence>
<dbReference type="EMBL" id="OZ075128">
    <property type="protein sequence ID" value="CAL4958757.1"/>
    <property type="molecule type" value="Genomic_DNA"/>
</dbReference>
<protein>
    <submittedName>
        <fullName evidence="1">Uncharacterized protein</fullName>
    </submittedName>
</protein>
<reference evidence="2" key="1">
    <citation type="submission" date="2024-06" db="EMBL/GenBank/DDBJ databases">
        <authorList>
            <person name="Ryan C."/>
        </authorList>
    </citation>
    <scope>NUCLEOTIDE SEQUENCE [LARGE SCALE GENOMIC DNA]</scope>
</reference>
<evidence type="ECO:0000313" key="1">
    <source>
        <dbReference type="EMBL" id="CAL4958757.1"/>
    </source>
</evidence>
<organism evidence="1 2">
    <name type="scientific">Urochloa decumbens</name>
    <dbReference type="NCBI Taxonomy" id="240449"/>
    <lineage>
        <taxon>Eukaryota</taxon>
        <taxon>Viridiplantae</taxon>
        <taxon>Streptophyta</taxon>
        <taxon>Embryophyta</taxon>
        <taxon>Tracheophyta</taxon>
        <taxon>Spermatophyta</taxon>
        <taxon>Magnoliopsida</taxon>
        <taxon>Liliopsida</taxon>
        <taxon>Poales</taxon>
        <taxon>Poaceae</taxon>
        <taxon>PACMAD clade</taxon>
        <taxon>Panicoideae</taxon>
        <taxon>Panicodae</taxon>
        <taxon>Paniceae</taxon>
        <taxon>Melinidinae</taxon>
        <taxon>Urochloa</taxon>
    </lineage>
</organism>
<name>A0ABC8ZE60_9POAL</name>